<evidence type="ECO:0000313" key="2">
    <source>
        <dbReference type="Proteomes" id="UP000199347"/>
    </source>
</evidence>
<dbReference type="PANTHER" id="PTHR42905:SF16">
    <property type="entry name" value="CARBOXYPHOSPHONOENOLPYRUVATE PHOSPHONOMUTASE-LIKE PROTEIN (AFU_ORTHOLOGUE AFUA_5G07230)"/>
    <property type="match status" value="1"/>
</dbReference>
<organism evidence="1 2">
    <name type="scientific">Afifella marina DSM 2698</name>
    <dbReference type="NCBI Taxonomy" id="1120955"/>
    <lineage>
        <taxon>Bacteria</taxon>
        <taxon>Pseudomonadati</taxon>
        <taxon>Pseudomonadota</taxon>
        <taxon>Alphaproteobacteria</taxon>
        <taxon>Hyphomicrobiales</taxon>
        <taxon>Afifellaceae</taxon>
        <taxon>Afifella</taxon>
    </lineage>
</organism>
<accession>A0A1G5NT43</accession>
<gene>
    <name evidence="1" type="ORF">SAMN03080610_02573</name>
</gene>
<sequence>MSDKAATFRALHARDKLFIMPNPWDAGTAKLLADLGFEALATSSAALAWSLGRPDAAGRVSRREALAHAQSIVSATSLPVNGDLESGYGDTPEEVGETIRQAIDCGLAGCSIEDLDQDELYPLDEALRRFEAAKEAAAKANPDFVLTGRTETFLVRHADPINEAVKRLRAFEAAGADVVYAPGITTKEEVEAIAGAVSVPVNVLGGVGGISDDIAALEALGVRRISIGSGLNKVALGAFLDAANALTHRRFAFSAAAKSSTLDGAFSHSLDDDD</sequence>
<name>A0A1G5NT43_AFIMA</name>
<dbReference type="Proteomes" id="UP000199347">
    <property type="component" value="Unassembled WGS sequence"/>
</dbReference>
<dbReference type="RefSeq" id="WP_092813657.1">
    <property type="nucleotide sequence ID" value="NZ_FMVW01000005.1"/>
</dbReference>
<proteinExistence type="predicted"/>
<dbReference type="EMBL" id="FMVW01000005">
    <property type="protein sequence ID" value="SCZ39920.1"/>
    <property type="molecule type" value="Genomic_DNA"/>
</dbReference>
<dbReference type="OrthoDB" id="9785398at2"/>
<dbReference type="PANTHER" id="PTHR42905">
    <property type="entry name" value="PHOSPHOENOLPYRUVATE CARBOXYLASE"/>
    <property type="match status" value="1"/>
</dbReference>
<dbReference type="Gene3D" id="3.20.20.60">
    <property type="entry name" value="Phosphoenolpyruvate-binding domains"/>
    <property type="match status" value="1"/>
</dbReference>
<keyword evidence="2" id="KW-1185">Reference proteome</keyword>
<keyword evidence="1" id="KW-0456">Lyase</keyword>
<protein>
    <submittedName>
        <fullName evidence="1">2-Methylisocitrate lyase, PEP mutase family</fullName>
    </submittedName>
</protein>
<evidence type="ECO:0000313" key="1">
    <source>
        <dbReference type="EMBL" id="SCZ39920.1"/>
    </source>
</evidence>
<dbReference type="InterPro" id="IPR040442">
    <property type="entry name" value="Pyrv_kinase-like_dom_sf"/>
</dbReference>
<dbReference type="SUPFAM" id="SSF51621">
    <property type="entry name" value="Phosphoenolpyruvate/pyruvate domain"/>
    <property type="match status" value="1"/>
</dbReference>
<dbReference type="GO" id="GO:0016829">
    <property type="term" value="F:lyase activity"/>
    <property type="evidence" value="ECO:0007669"/>
    <property type="project" value="UniProtKB-KW"/>
</dbReference>
<dbReference type="AlphaFoldDB" id="A0A1G5NT43"/>
<dbReference type="CDD" id="cd00377">
    <property type="entry name" value="ICL_PEPM"/>
    <property type="match status" value="1"/>
</dbReference>
<dbReference type="InterPro" id="IPR015813">
    <property type="entry name" value="Pyrv/PenolPyrv_kinase-like_dom"/>
</dbReference>
<dbReference type="STRING" id="1120955.SAMN03080610_02573"/>
<dbReference type="Pfam" id="PF13714">
    <property type="entry name" value="PEP_mutase"/>
    <property type="match status" value="1"/>
</dbReference>
<reference evidence="2" key="1">
    <citation type="submission" date="2016-10" db="EMBL/GenBank/DDBJ databases">
        <authorList>
            <person name="Varghese N."/>
            <person name="Submissions S."/>
        </authorList>
    </citation>
    <scope>NUCLEOTIDE SEQUENCE [LARGE SCALE GENOMIC DNA]</scope>
    <source>
        <strain evidence="2">DSM 2698</strain>
    </source>
</reference>
<dbReference type="InterPro" id="IPR039556">
    <property type="entry name" value="ICL/PEPM"/>
</dbReference>